<keyword evidence="3" id="KW-1185">Reference proteome</keyword>
<proteinExistence type="predicted"/>
<feature type="region of interest" description="Disordered" evidence="1">
    <location>
        <begin position="54"/>
        <end position="84"/>
    </location>
</feature>
<gene>
    <name evidence="2" type="ORF">MARPO_0006s0047</name>
</gene>
<feature type="region of interest" description="Disordered" evidence="1">
    <location>
        <begin position="111"/>
        <end position="249"/>
    </location>
</feature>
<feature type="compositionally biased region" description="Basic residues" evidence="1">
    <location>
        <begin position="216"/>
        <end position="225"/>
    </location>
</feature>
<evidence type="ECO:0000313" key="2">
    <source>
        <dbReference type="EMBL" id="PTQ48005.1"/>
    </source>
</evidence>
<evidence type="ECO:0000256" key="1">
    <source>
        <dbReference type="SAM" id="MobiDB-lite"/>
    </source>
</evidence>
<feature type="compositionally biased region" description="Polar residues" evidence="1">
    <location>
        <begin position="116"/>
        <end position="131"/>
    </location>
</feature>
<sequence length="426" mass="46640">MPMCPCQRMPETYTIIPKQEISPARCSFAALLKEACSNLLTYKARQKPGEELRLPSALPASSSPSSSSYSSSAPRPNTPALPANSSCLPDLSLAPTGPPLPCAPHPGSLAFPSLATPKTKSILRQSSSKTTPTDRSKRVYTNSRAMTKKFAPRVAPHSRSGLVSNPDSDHRHSTDTHTSHEQRSRTSSSSSSRRGGGGGGRKKKKKRKEKGENKTKRSQGVKKKPSASWSSRTRTRKCPASKIGSAPRALESVASERASVVITVPLTTRQALKHSFVEFAPCLHVKTDHIKRHARRHPLHSSPRHAYRLPPASKLAHWQKLNFLTRNPTRCPGSGRLVPAVSPPTDGRVPFTARELLLLSAACRWSRIAESSPRACLRFRSARRIFKSMAPGLALNAVKRSSRRELCFLLSPGIMENMCVTYKAIE</sequence>
<organism evidence="2 3">
    <name type="scientific">Marchantia polymorpha</name>
    <name type="common">Common liverwort</name>
    <name type="synonym">Marchantia aquatica</name>
    <dbReference type="NCBI Taxonomy" id="3197"/>
    <lineage>
        <taxon>Eukaryota</taxon>
        <taxon>Viridiplantae</taxon>
        <taxon>Streptophyta</taxon>
        <taxon>Embryophyta</taxon>
        <taxon>Marchantiophyta</taxon>
        <taxon>Marchantiopsida</taxon>
        <taxon>Marchantiidae</taxon>
        <taxon>Marchantiales</taxon>
        <taxon>Marchantiaceae</taxon>
        <taxon>Marchantia</taxon>
    </lineage>
</organism>
<dbReference type="AlphaFoldDB" id="A0A2R6XPH5"/>
<accession>A0A2R6XPH5</accession>
<evidence type="ECO:0000313" key="3">
    <source>
        <dbReference type="Proteomes" id="UP000244005"/>
    </source>
</evidence>
<dbReference type="EMBL" id="KZ772678">
    <property type="protein sequence ID" value="PTQ48005.1"/>
    <property type="molecule type" value="Genomic_DNA"/>
</dbReference>
<dbReference type="Proteomes" id="UP000244005">
    <property type="component" value="Unassembled WGS sequence"/>
</dbReference>
<feature type="compositionally biased region" description="Basic and acidic residues" evidence="1">
    <location>
        <begin position="167"/>
        <end position="184"/>
    </location>
</feature>
<feature type="compositionally biased region" description="Low complexity" evidence="1">
    <location>
        <begin position="54"/>
        <end position="75"/>
    </location>
</feature>
<reference evidence="3" key="1">
    <citation type="journal article" date="2017" name="Cell">
        <title>Insights into land plant evolution garnered from the Marchantia polymorpha genome.</title>
        <authorList>
            <person name="Bowman J.L."/>
            <person name="Kohchi T."/>
            <person name="Yamato K.T."/>
            <person name="Jenkins J."/>
            <person name="Shu S."/>
            <person name="Ishizaki K."/>
            <person name="Yamaoka S."/>
            <person name="Nishihama R."/>
            <person name="Nakamura Y."/>
            <person name="Berger F."/>
            <person name="Adam C."/>
            <person name="Aki S.S."/>
            <person name="Althoff F."/>
            <person name="Araki T."/>
            <person name="Arteaga-Vazquez M.A."/>
            <person name="Balasubrmanian S."/>
            <person name="Barry K."/>
            <person name="Bauer D."/>
            <person name="Boehm C.R."/>
            <person name="Briginshaw L."/>
            <person name="Caballero-Perez J."/>
            <person name="Catarino B."/>
            <person name="Chen F."/>
            <person name="Chiyoda S."/>
            <person name="Chovatia M."/>
            <person name="Davies K.M."/>
            <person name="Delmans M."/>
            <person name="Demura T."/>
            <person name="Dierschke T."/>
            <person name="Dolan L."/>
            <person name="Dorantes-Acosta A.E."/>
            <person name="Eklund D.M."/>
            <person name="Florent S.N."/>
            <person name="Flores-Sandoval E."/>
            <person name="Fujiyama A."/>
            <person name="Fukuzawa H."/>
            <person name="Galik B."/>
            <person name="Grimanelli D."/>
            <person name="Grimwood J."/>
            <person name="Grossniklaus U."/>
            <person name="Hamada T."/>
            <person name="Haseloff J."/>
            <person name="Hetherington A.J."/>
            <person name="Higo A."/>
            <person name="Hirakawa Y."/>
            <person name="Hundley H.N."/>
            <person name="Ikeda Y."/>
            <person name="Inoue K."/>
            <person name="Inoue S.I."/>
            <person name="Ishida S."/>
            <person name="Jia Q."/>
            <person name="Kakita M."/>
            <person name="Kanazawa T."/>
            <person name="Kawai Y."/>
            <person name="Kawashima T."/>
            <person name="Kennedy M."/>
            <person name="Kinose K."/>
            <person name="Kinoshita T."/>
            <person name="Kohara Y."/>
            <person name="Koide E."/>
            <person name="Komatsu K."/>
            <person name="Kopischke S."/>
            <person name="Kubo M."/>
            <person name="Kyozuka J."/>
            <person name="Lagercrantz U."/>
            <person name="Lin S.S."/>
            <person name="Lindquist E."/>
            <person name="Lipzen A.M."/>
            <person name="Lu C.W."/>
            <person name="De Luna E."/>
            <person name="Martienssen R.A."/>
            <person name="Minamino N."/>
            <person name="Mizutani M."/>
            <person name="Mizutani M."/>
            <person name="Mochizuki N."/>
            <person name="Monte I."/>
            <person name="Mosher R."/>
            <person name="Nagasaki H."/>
            <person name="Nakagami H."/>
            <person name="Naramoto S."/>
            <person name="Nishitani K."/>
            <person name="Ohtani M."/>
            <person name="Okamoto T."/>
            <person name="Okumura M."/>
            <person name="Phillips J."/>
            <person name="Pollak B."/>
            <person name="Reinders A."/>
            <person name="Rovekamp M."/>
            <person name="Sano R."/>
            <person name="Sawa S."/>
            <person name="Schmid M.W."/>
            <person name="Shirakawa M."/>
            <person name="Solano R."/>
            <person name="Spunde A."/>
            <person name="Suetsugu N."/>
            <person name="Sugano S."/>
            <person name="Sugiyama A."/>
            <person name="Sun R."/>
            <person name="Suzuki Y."/>
            <person name="Takenaka M."/>
            <person name="Takezawa D."/>
            <person name="Tomogane H."/>
            <person name="Tsuzuki M."/>
            <person name="Ueda T."/>
            <person name="Umeda M."/>
            <person name="Ward J.M."/>
            <person name="Watanabe Y."/>
            <person name="Yazaki K."/>
            <person name="Yokoyama R."/>
            <person name="Yoshitake Y."/>
            <person name="Yotsui I."/>
            <person name="Zachgo S."/>
            <person name="Schmutz J."/>
        </authorList>
    </citation>
    <scope>NUCLEOTIDE SEQUENCE [LARGE SCALE GENOMIC DNA]</scope>
    <source>
        <strain evidence="3">Tak-1</strain>
    </source>
</reference>
<name>A0A2R6XPH5_MARPO</name>
<dbReference type="Gramene" id="Mp3g05760.1">
    <property type="protein sequence ID" value="Mp3g05760.1.cds"/>
    <property type="gene ID" value="Mp3g05760"/>
</dbReference>
<protein>
    <submittedName>
        <fullName evidence="2">Uncharacterized protein</fullName>
    </submittedName>
</protein>